<feature type="region of interest" description="Disordered" evidence="5">
    <location>
        <begin position="154"/>
        <end position="175"/>
    </location>
</feature>
<protein>
    <submittedName>
        <fullName evidence="7">Uncharacterized protein</fullName>
    </submittedName>
</protein>
<dbReference type="PANTHER" id="PTHR15549">
    <property type="entry name" value="PAIRED IMMUNOGLOBULIN-LIKE TYPE 2 RECEPTOR"/>
    <property type="match status" value="1"/>
</dbReference>
<dbReference type="PANTHER" id="PTHR15549:SF26">
    <property type="entry name" value="AXIAL BUDDING PATTERN PROTEIN 2-RELATED"/>
    <property type="match status" value="1"/>
</dbReference>
<feature type="region of interest" description="Disordered" evidence="5">
    <location>
        <begin position="437"/>
        <end position="459"/>
    </location>
</feature>
<dbReference type="Proteomes" id="UP000799423">
    <property type="component" value="Unassembled WGS sequence"/>
</dbReference>
<evidence type="ECO:0000256" key="5">
    <source>
        <dbReference type="SAM" id="MobiDB-lite"/>
    </source>
</evidence>
<sequence>MSTTLVTTRRPKPTTSSSQQTLTTTSASLRLDAATPSGLSSHNIDLSLIGVDTAIPTPSATVTGQVANAIASNTSAAAVETCSIENDCATDRTCSEGQCVNANEAAPFGGPGSGSTSTLSTASAIGVGAGVIVTITLLIGLAICVWKARGRRQPKDSLEAPAASRHRSPSNATDQKTLVASLPNSPQHVDFRNQAMAPEFFAKALEYNEASKEKAVYNGQETASGTYRVEDVMGKELPAPPPTESPLPPAPVESKRYAINVNINKSMIFDDEMISAVSPLRDPGTPRERAPKYKFEEYLPPVAKPPTVTVMPASNKRLSEHELERYPVKHISIQTATTAGASSENELGSPVDQTLLKSESGPPQLPLPDLPPPSPSFSFRSYDWYQDIIGDPTSAHTPTQATFARPFSSNQNPRGNSALVPEPLFLNAPHAAAGSLLHPQSAGLSSPSSPSSPNFRLSPAVYMPSRLSQSPDVPPTPPPLSARISALSTMTRTTHNSRSWLPEEGLYLAEEGTHDSYMRFKRSDDASRPTSYSPLT</sequence>
<feature type="region of interest" description="Disordered" evidence="5">
    <location>
        <begin position="337"/>
        <end position="373"/>
    </location>
</feature>
<reference evidence="7" key="1">
    <citation type="submission" date="2020-01" db="EMBL/GenBank/DDBJ databases">
        <authorList>
            <consortium name="DOE Joint Genome Institute"/>
            <person name="Haridas S."/>
            <person name="Albert R."/>
            <person name="Binder M."/>
            <person name="Bloem J."/>
            <person name="Labutti K."/>
            <person name="Salamov A."/>
            <person name="Andreopoulos B."/>
            <person name="Baker S.E."/>
            <person name="Barry K."/>
            <person name="Bills G."/>
            <person name="Bluhm B.H."/>
            <person name="Cannon C."/>
            <person name="Castanera R."/>
            <person name="Culley D.E."/>
            <person name="Daum C."/>
            <person name="Ezra D."/>
            <person name="Gonzalez J.B."/>
            <person name="Henrissat B."/>
            <person name="Kuo A."/>
            <person name="Liang C."/>
            <person name="Lipzen A."/>
            <person name="Lutzoni F."/>
            <person name="Magnuson J."/>
            <person name="Mondo S."/>
            <person name="Nolan M."/>
            <person name="Ohm R."/>
            <person name="Pangilinan J."/>
            <person name="Park H.-J."/>
            <person name="Ramirez L."/>
            <person name="Alfaro M."/>
            <person name="Sun H."/>
            <person name="Tritt A."/>
            <person name="Yoshinaga Y."/>
            <person name="Zwiers L.-H."/>
            <person name="Turgeon B.G."/>
            <person name="Goodwin S.B."/>
            <person name="Spatafora J.W."/>
            <person name="Crous P.W."/>
            <person name="Grigoriev I.V."/>
        </authorList>
    </citation>
    <scope>NUCLEOTIDE SEQUENCE</scope>
    <source>
        <strain evidence="7">IPT5</strain>
    </source>
</reference>
<feature type="compositionally biased region" description="Polar residues" evidence="5">
    <location>
        <begin position="337"/>
        <end position="357"/>
    </location>
</feature>
<feature type="compositionally biased region" description="Low complexity" evidence="5">
    <location>
        <begin position="13"/>
        <end position="24"/>
    </location>
</feature>
<dbReference type="OrthoDB" id="3795730at2759"/>
<dbReference type="EMBL" id="MU006330">
    <property type="protein sequence ID" value="KAF2846954.1"/>
    <property type="molecule type" value="Genomic_DNA"/>
</dbReference>
<keyword evidence="4 6" id="KW-0472">Membrane</keyword>
<evidence type="ECO:0000313" key="8">
    <source>
        <dbReference type="Proteomes" id="UP000799423"/>
    </source>
</evidence>
<evidence type="ECO:0000313" key="7">
    <source>
        <dbReference type="EMBL" id="KAF2846954.1"/>
    </source>
</evidence>
<feature type="compositionally biased region" description="Pro residues" evidence="5">
    <location>
        <begin position="363"/>
        <end position="373"/>
    </location>
</feature>
<proteinExistence type="predicted"/>
<dbReference type="GO" id="GO:0071944">
    <property type="term" value="C:cell periphery"/>
    <property type="evidence" value="ECO:0007669"/>
    <property type="project" value="UniProtKB-ARBA"/>
</dbReference>
<dbReference type="GO" id="GO:0016020">
    <property type="term" value="C:membrane"/>
    <property type="evidence" value="ECO:0007669"/>
    <property type="project" value="UniProtKB-SubCell"/>
</dbReference>
<evidence type="ECO:0000256" key="4">
    <source>
        <dbReference type="ARBA" id="ARBA00023136"/>
    </source>
</evidence>
<comment type="subcellular location">
    <subcellularLocation>
        <location evidence="1">Membrane</location>
        <topology evidence="1">Single-pass membrane protein</topology>
    </subcellularLocation>
</comment>
<dbReference type="AlphaFoldDB" id="A0A6A7AVZ4"/>
<dbReference type="InterPro" id="IPR051694">
    <property type="entry name" value="Immunoregulatory_rcpt-like"/>
</dbReference>
<feature type="region of interest" description="Disordered" evidence="5">
    <location>
        <begin position="390"/>
        <end position="421"/>
    </location>
</feature>
<keyword evidence="3 6" id="KW-1133">Transmembrane helix</keyword>
<gene>
    <name evidence="7" type="ORF">T440DRAFT_218816</name>
</gene>
<evidence type="ECO:0000256" key="6">
    <source>
        <dbReference type="SAM" id="Phobius"/>
    </source>
</evidence>
<feature type="transmembrane region" description="Helical" evidence="6">
    <location>
        <begin position="124"/>
        <end position="146"/>
    </location>
</feature>
<evidence type="ECO:0000256" key="3">
    <source>
        <dbReference type="ARBA" id="ARBA00022989"/>
    </source>
</evidence>
<evidence type="ECO:0000256" key="1">
    <source>
        <dbReference type="ARBA" id="ARBA00004167"/>
    </source>
</evidence>
<feature type="region of interest" description="Disordered" evidence="5">
    <location>
        <begin position="1"/>
        <end position="24"/>
    </location>
</feature>
<organism evidence="7 8">
    <name type="scientific">Plenodomus tracheiphilus IPT5</name>
    <dbReference type="NCBI Taxonomy" id="1408161"/>
    <lineage>
        <taxon>Eukaryota</taxon>
        <taxon>Fungi</taxon>
        <taxon>Dikarya</taxon>
        <taxon>Ascomycota</taxon>
        <taxon>Pezizomycotina</taxon>
        <taxon>Dothideomycetes</taxon>
        <taxon>Pleosporomycetidae</taxon>
        <taxon>Pleosporales</taxon>
        <taxon>Pleosporineae</taxon>
        <taxon>Leptosphaeriaceae</taxon>
        <taxon>Plenodomus</taxon>
    </lineage>
</organism>
<evidence type="ECO:0000256" key="2">
    <source>
        <dbReference type="ARBA" id="ARBA00022692"/>
    </source>
</evidence>
<keyword evidence="2 6" id="KW-0812">Transmembrane</keyword>
<feature type="compositionally biased region" description="Polar residues" evidence="5">
    <location>
        <begin position="394"/>
        <end position="415"/>
    </location>
</feature>
<accession>A0A6A7AVZ4</accession>
<keyword evidence="8" id="KW-1185">Reference proteome</keyword>
<name>A0A6A7AVZ4_9PLEO</name>